<reference evidence="2" key="1">
    <citation type="submission" date="2018-05" db="EMBL/GenBank/DDBJ databases">
        <authorList>
            <person name="Lanie J.A."/>
            <person name="Ng W.-L."/>
            <person name="Kazmierczak K.M."/>
            <person name="Andrzejewski T.M."/>
            <person name="Davidsen T.M."/>
            <person name="Wayne K.J."/>
            <person name="Tettelin H."/>
            <person name="Glass J.I."/>
            <person name="Rusch D."/>
            <person name="Podicherti R."/>
            <person name="Tsui H.-C.T."/>
            <person name="Winkler M.E."/>
        </authorList>
    </citation>
    <scope>NUCLEOTIDE SEQUENCE</scope>
</reference>
<keyword evidence="1" id="KW-1133">Transmembrane helix</keyword>
<evidence type="ECO:0000313" key="2">
    <source>
        <dbReference type="EMBL" id="SVA05197.1"/>
    </source>
</evidence>
<proteinExistence type="predicted"/>
<gene>
    <name evidence="2" type="ORF">METZ01_LOCUS58051</name>
</gene>
<keyword evidence="1" id="KW-0812">Transmembrane</keyword>
<feature type="transmembrane region" description="Helical" evidence="1">
    <location>
        <begin position="27"/>
        <end position="47"/>
    </location>
</feature>
<protein>
    <submittedName>
        <fullName evidence="2">Uncharacterized protein</fullName>
    </submittedName>
</protein>
<keyword evidence="1" id="KW-0472">Membrane</keyword>
<accession>A0A381SS42</accession>
<evidence type="ECO:0000256" key="1">
    <source>
        <dbReference type="SAM" id="Phobius"/>
    </source>
</evidence>
<organism evidence="2">
    <name type="scientific">marine metagenome</name>
    <dbReference type="NCBI Taxonomy" id="408172"/>
    <lineage>
        <taxon>unclassified sequences</taxon>
        <taxon>metagenomes</taxon>
        <taxon>ecological metagenomes</taxon>
    </lineage>
</organism>
<dbReference type="EMBL" id="UINC01003311">
    <property type="protein sequence ID" value="SVA05197.1"/>
    <property type="molecule type" value="Genomic_DNA"/>
</dbReference>
<sequence>MPFPEFSAKLICNHQAPETETFSLLCFMYFSLYLFLFGLPALLLITVPGCSSPPEKTYVNHPETLRKQADLVCQNTDASHFRVENQMVRLKRQGGGELELKHYNSLLPDGYYFCTRQNRKSSILD</sequence>
<name>A0A381SS42_9ZZZZ</name>
<dbReference type="AlphaFoldDB" id="A0A381SS42"/>